<dbReference type="InterPro" id="IPR000412">
    <property type="entry name" value="ABC_2_transport"/>
</dbReference>
<keyword evidence="4 6" id="KW-0472">Membrane</keyword>
<evidence type="ECO:0000256" key="3">
    <source>
        <dbReference type="ARBA" id="ARBA00022989"/>
    </source>
</evidence>
<evidence type="ECO:0000313" key="9">
    <source>
        <dbReference type="Proteomes" id="UP000234778"/>
    </source>
</evidence>
<dbReference type="Pfam" id="PF01061">
    <property type="entry name" value="ABC2_membrane"/>
    <property type="match status" value="1"/>
</dbReference>
<accession>A0A2I1KVK7</accession>
<evidence type="ECO:0000256" key="2">
    <source>
        <dbReference type="ARBA" id="ARBA00022692"/>
    </source>
</evidence>
<feature type="domain" description="ABC transmembrane type-2" evidence="7">
    <location>
        <begin position="22"/>
        <end position="246"/>
    </location>
</feature>
<proteinExistence type="inferred from homology"/>
<evidence type="ECO:0000313" key="8">
    <source>
        <dbReference type="EMBL" id="PKY99638.1"/>
    </source>
</evidence>
<evidence type="ECO:0000259" key="7">
    <source>
        <dbReference type="PROSITE" id="PS51012"/>
    </source>
</evidence>
<evidence type="ECO:0000256" key="6">
    <source>
        <dbReference type="RuleBase" id="RU361157"/>
    </source>
</evidence>
<dbReference type="GeneID" id="81707676"/>
<evidence type="ECO:0000256" key="5">
    <source>
        <dbReference type="ARBA" id="ARBA00023251"/>
    </source>
</evidence>
<sequence>MRLRTYLAITRRVLAQLAADRRTVGLIVVVPSVLVTLLYFVYLDYPGGERLFNRVAVTMVAILPMLVMFLVTSVAMLRERRSGTLERLWTTPLHRADLLLGYGTACTLAATVQSLVLAAVCGWLLDVELAGSWGWLVLVGLLDAFVGVALGLFTSAFASSEFQAVQLMPVVVAPQVFLCGLLVPRGQLPGVLEAVGDWLPMSWAADLAAHLATAPDMPWQTGRNLLWLALVGLALLVVAARTMPRATR</sequence>
<feature type="transmembrane region" description="Helical" evidence="6">
    <location>
        <begin position="131"/>
        <end position="153"/>
    </location>
</feature>
<dbReference type="InterPro" id="IPR013525">
    <property type="entry name" value="ABC2_TM"/>
</dbReference>
<feature type="transmembrane region" description="Helical" evidence="6">
    <location>
        <begin position="165"/>
        <end position="183"/>
    </location>
</feature>
<feature type="transmembrane region" description="Helical" evidence="6">
    <location>
        <begin position="225"/>
        <end position="243"/>
    </location>
</feature>
<keyword evidence="5" id="KW-0046">Antibiotic resistance</keyword>
<protein>
    <recommendedName>
        <fullName evidence="6">Transport permease protein</fullName>
    </recommendedName>
</protein>
<keyword evidence="2 6" id="KW-0812">Transmembrane</keyword>
<dbReference type="InterPro" id="IPR047817">
    <property type="entry name" value="ABC2_TM_bact-type"/>
</dbReference>
<dbReference type="PROSITE" id="PS51012">
    <property type="entry name" value="ABC_TM2"/>
    <property type="match status" value="1"/>
</dbReference>
<keyword evidence="3 6" id="KW-1133">Transmembrane helix</keyword>
<feature type="transmembrane region" description="Helical" evidence="6">
    <location>
        <begin position="98"/>
        <end position="125"/>
    </location>
</feature>
<feature type="transmembrane region" description="Helical" evidence="6">
    <location>
        <begin position="55"/>
        <end position="77"/>
    </location>
</feature>
<keyword evidence="6" id="KW-0813">Transport</keyword>
<evidence type="ECO:0000256" key="1">
    <source>
        <dbReference type="ARBA" id="ARBA00004141"/>
    </source>
</evidence>
<dbReference type="GO" id="GO:0043190">
    <property type="term" value="C:ATP-binding cassette (ABC) transporter complex"/>
    <property type="evidence" value="ECO:0007669"/>
    <property type="project" value="InterPro"/>
</dbReference>
<dbReference type="AlphaFoldDB" id="A0A2I1KVK7"/>
<gene>
    <name evidence="8" type="ORF">CYJ26_01770</name>
</gene>
<comment type="similarity">
    <text evidence="6">Belongs to the ABC-2 integral membrane protein family.</text>
</comment>
<evidence type="ECO:0000256" key="4">
    <source>
        <dbReference type="ARBA" id="ARBA00023136"/>
    </source>
</evidence>
<organism evidence="8 9">
    <name type="scientific">Actinomyces urogenitalis</name>
    <dbReference type="NCBI Taxonomy" id="103621"/>
    <lineage>
        <taxon>Bacteria</taxon>
        <taxon>Bacillati</taxon>
        <taxon>Actinomycetota</taxon>
        <taxon>Actinomycetes</taxon>
        <taxon>Actinomycetales</taxon>
        <taxon>Actinomycetaceae</taxon>
        <taxon>Actinomyces</taxon>
    </lineage>
</organism>
<dbReference type="PANTHER" id="PTHR43027">
    <property type="entry name" value="DOXORUBICIN RESISTANCE ABC TRANSPORTER PERMEASE PROTEIN DRRC-RELATED"/>
    <property type="match status" value="1"/>
</dbReference>
<name>A0A2I1KVK7_9ACTO</name>
<dbReference type="EMBL" id="PKHA01000001">
    <property type="protein sequence ID" value="PKY99638.1"/>
    <property type="molecule type" value="Genomic_DNA"/>
</dbReference>
<feature type="transmembrane region" description="Helical" evidence="6">
    <location>
        <begin position="21"/>
        <end position="43"/>
    </location>
</feature>
<comment type="subcellular location">
    <subcellularLocation>
        <location evidence="6">Cell membrane</location>
        <topology evidence="6">Multi-pass membrane protein</topology>
    </subcellularLocation>
    <subcellularLocation>
        <location evidence="1">Membrane</location>
        <topology evidence="1">Multi-pass membrane protein</topology>
    </subcellularLocation>
</comment>
<keyword evidence="6" id="KW-1003">Cell membrane</keyword>
<dbReference type="PIRSF" id="PIRSF006648">
    <property type="entry name" value="DrrB"/>
    <property type="match status" value="1"/>
</dbReference>
<dbReference type="GO" id="GO:0046677">
    <property type="term" value="P:response to antibiotic"/>
    <property type="evidence" value="ECO:0007669"/>
    <property type="project" value="UniProtKB-KW"/>
</dbReference>
<reference evidence="8 9" key="1">
    <citation type="submission" date="2017-12" db="EMBL/GenBank/DDBJ databases">
        <title>Phylogenetic diversity of female urinary microbiome.</title>
        <authorList>
            <person name="Thomas-White K."/>
            <person name="Wolfe A.J."/>
        </authorList>
    </citation>
    <scope>NUCLEOTIDE SEQUENCE [LARGE SCALE GENOMIC DNA]</scope>
    <source>
        <strain evidence="8 9">UMB0319</strain>
    </source>
</reference>
<dbReference type="PANTHER" id="PTHR43027:SF1">
    <property type="entry name" value="DOXORUBICIN RESISTANCE ABC TRANSPORTER PERMEASE PROTEIN DRRC-RELATED"/>
    <property type="match status" value="1"/>
</dbReference>
<dbReference type="InterPro" id="IPR052902">
    <property type="entry name" value="ABC-2_transporter"/>
</dbReference>
<dbReference type="GO" id="GO:0140359">
    <property type="term" value="F:ABC-type transporter activity"/>
    <property type="evidence" value="ECO:0007669"/>
    <property type="project" value="InterPro"/>
</dbReference>
<dbReference type="Proteomes" id="UP000234778">
    <property type="component" value="Unassembled WGS sequence"/>
</dbReference>
<dbReference type="RefSeq" id="WP_034234606.1">
    <property type="nucleotide sequence ID" value="NZ_JAWGGQ010000007.1"/>
</dbReference>
<comment type="caution">
    <text evidence="8">The sequence shown here is derived from an EMBL/GenBank/DDBJ whole genome shotgun (WGS) entry which is preliminary data.</text>
</comment>